<sequence length="476" mass="49739">MSIDEIATQFGIELADDRANELEAEAEAFRETLDVFEPADPDNELAKGITTGADEYDAFRYQFEYESGDGPLHDLEVAVKDNIAVAGVPMHCGSRSIEFTPPYNATATAKLLDDGATIVGTTNMDKLAYFTTGETCDFGAAVNPEAEGCVAGGSSSGSGAAVAAGLVDAALGTDTGGSVRIPASFCGTVGFKPTYRSVSRFGFVDLAPSFDHIGTLADSVETAARVVDSMTGVDVNDPSTYARSSGPSVADGVGKSVSELNVGLVAEAFDLSTAPVAETVRNAAEKLSEHGCTVDSVSVPGYSEIIYALTTIESCEFATLLLNNGHVYGAGTGYSEGWRRVVSEFVSSGDYGEHLAKSLVINAQLLNATEGKQYVAAQNARRDFVRTIRSLFETYDALITPTTPTPAPELGDVDTIDDLLETEANTGPFNLTGHPAISIPAGRVGGRPIGLQVVAGWNDDPIAARIGSAIERISTP</sequence>
<dbReference type="Pfam" id="PF01425">
    <property type="entry name" value="Amidase"/>
    <property type="match status" value="1"/>
</dbReference>
<dbReference type="InterPro" id="IPR036928">
    <property type="entry name" value="AS_sf"/>
</dbReference>
<dbReference type="InterPro" id="IPR023631">
    <property type="entry name" value="Amidase_dom"/>
</dbReference>
<name>A0A3N6MVL3_NATCH</name>
<reference evidence="2 3" key="1">
    <citation type="submission" date="2018-10" db="EMBL/GenBank/DDBJ databases">
        <title>Natrarchaeobius chitinivorans gen. nov., sp. nov., and Natrarchaeobius haloalkaliphilus sp. nov., alkaliphilic, chitin-utilizing haloarchaea from hypersaline alkaline lakes.</title>
        <authorList>
            <person name="Sorokin D.Y."/>
            <person name="Elcheninov A.G."/>
            <person name="Kostrikina N.A."/>
            <person name="Bale N.J."/>
            <person name="Sinninghe Damste J.S."/>
            <person name="Khijniak T.V."/>
            <person name="Kublanov I.V."/>
            <person name="Toshchakov S.V."/>
        </authorList>
    </citation>
    <scope>NUCLEOTIDE SEQUENCE [LARGE SCALE GENOMIC DNA]</scope>
    <source>
        <strain evidence="2 3">AArcht7</strain>
    </source>
</reference>
<dbReference type="OrthoDB" id="7931at2157"/>
<dbReference type="PROSITE" id="PS00571">
    <property type="entry name" value="AMIDASES"/>
    <property type="match status" value="1"/>
</dbReference>
<dbReference type="PANTHER" id="PTHR11895">
    <property type="entry name" value="TRANSAMIDASE"/>
    <property type="match status" value="1"/>
</dbReference>
<dbReference type="InterPro" id="IPR020556">
    <property type="entry name" value="Amidase_CS"/>
</dbReference>
<dbReference type="Gene3D" id="3.90.1300.10">
    <property type="entry name" value="Amidase signature (AS) domain"/>
    <property type="match status" value="1"/>
</dbReference>
<dbReference type="GO" id="GO:0003824">
    <property type="term" value="F:catalytic activity"/>
    <property type="evidence" value="ECO:0007669"/>
    <property type="project" value="InterPro"/>
</dbReference>
<keyword evidence="3" id="KW-1185">Reference proteome</keyword>
<dbReference type="AlphaFoldDB" id="A0A3N6MVL3"/>
<dbReference type="SUPFAM" id="SSF75304">
    <property type="entry name" value="Amidase signature (AS) enzymes"/>
    <property type="match status" value="1"/>
</dbReference>
<dbReference type="Proteomes" id="UP000281431">
    <property type="component" value="Unassembled WGS sequence"/>
</dbReference>
<comment type="caution">
    <text evidence="2">The sequence shown here is derived from an EMBL/GenBank/DDBJ whole genome shotgun (WGS) entry which is preliminary data.</text>
</comment>
<evidence type="ECO:0000313" key="2">
    <source>
        <dbReference type="EMBL" id="RQG98956.1"/>
    </source>
</evidence>
<gene>
    <name evidence="2" type="ORF">EA472_15525</name>
</gene>
<dbReference type="InterPro" id="IPR000120">
    <property type="entry name" value="Amidase"/>
</dbReference>
<protein>
    <recommendedName>
        <fullName evidence="1">Amidase domain-containing protein</fullName>
    </recommendedName>
</protein>
<dbReference type="EMBL" id="REFZ01000011">
    <property type="protein sequence ID" value="RQG98956.1"/>
    <property type="molecule type" value="Genomic_DNA"/>
</dbReference>
<organism evidence="2 3">
    <name type="scientific">Natrarchaeobius chitinivorans</name>
    <dbReference type="NCBI Taxonomy" id="1679083"/>
    <lineage>
        <taxon>Archaea</taxon>
        <taxon>Methanobacteriati</taxon>
        <taxon>Methanobacteriota</taxon>
        <taxon>Stenosarchaea group</taxon>
        <taxon>Halobacteria</taxon>
        <taxon>Halobacteriales</taxon>
        <taxon>Natrialbaceae</taxon>
        <taxon>Natrarchaeobius</taxon>
    </lineage>
</organism>
<proteinExistence type="predicted"/>
<dbReference type="PANTHER" id="PTHR11895:SF7">
    <property type="entry name" value="GLUTAMYL-TRNA(GLN) AMIDOTRANSFERASE SUBUNIT A, MITOCHONDRIAL"/>
    <property type="match status" value="1"/>
</dbReference>
<accession>A0A3N6MVL3</accession>
<evidence type="ECO:0000259" key="1">
    <source>
        <dbReference type="Pfam" id="PF01425"/>
    </source>
</evidence>
<evidence type="ECO:0000313" key="3">
    <source>
        <dbReference type="Proteomes" id="UP000281431"/>
    </source>
</evidence>
<feature type="domain" description="Amidase" evidence="1">
    <location>
        <begin position="64"/>
        <end position="460"/>
    </location>
</feature>